<evidence type="ECO:0000256" key="3">
    <source>
        <dbReference type="ARBA" id="ARBA00022723"/>
    </source>
</evidence>
<evidence type="ECO:0000313" key="9">
    <source>
        <dbReference type="EMBL" id="NYG33285.1"/>
    </source>
</evidence>
<dbReference type="PANTHER" id="PTHR22726:SF1">
    <property type="entry name" value="METALLOENDOPEPTIDASE OMA1, MITOCHONDRIAL"/>
    <property type="match status" value="1"/>
</dbReference>
<dbReference type="EMBL" id="JACCFH010000001">
    <property type="protein sequence ID" value="NYG33285.1"/>
    <property type="molecule type" value="Genomic_DNA"/>
</dbReference>
<keyword evidence="5" id="KW-0862">Zinc</keyword>
<evidence type="ECO:0000259" key="8">
    <source>
        <dbReference type="Pfam" id="PF01435"/>
    </source>
</evidence>
<dbReference type="RefSeq" id="WP_246332525.1">
    <property type="nucleotide sequence ID" value="NZ_JACCFH010000001.1"/>
</dbReference>
<dbReference type="InterPro" id="IPR001915">
    <property type="entry name" value="Peptidase_M48"/>
</dbReference>
<gene>
    <name evidence="9" type="ORF">BDD16_002271</name>
</gene>
<keyword evidence="6" id="KW-0482">Metalloprotease</keyword>
<evidence type="ECO:0000256" key="7">
    <source>
        <dbReference type="SAM" id="SignalP"/>
    </source>
</evidence>
<dbReference type="GO" id="GO:0046872">
    <property type="term" value="F:metal ion binding"/>
    <property type="evidence" value="ECO:0007669"/>
    <property type="project" value="UniProtKB-KW"/>
</dbReference>
<evidence type="ECO:0000256" key="1">
    <source>
        <dbReference type="ARBA" id="ARBA00001947"/>
    </source>
</evidence>
<dbReference type="Pfam" id="PF01435">
    <property type="entry name" value="Peptidase_M48"/>
    <property type="match status" value="1"/>
</dbReference>
<keyword evidence="4" id="KW-0378">Hydrolase</keyword>
<dbReference type="GO" id="GO:0004222">
    <property type="term" value="F:metalloendopeptidase activity"/>
    <property type="evidence" value="ECO:0007669"/>
    <property type="project" value="InterPro"/>
</dbReference>
<keyword evidence="7" id="KW-0732">Signal</keyword>
<keyword evidence="3" id="KW-0479">Metal-binding</keyword>
<dbReference type="AlphaFoldDB" id="A0A7Y9UK15"/>
<dbReference type="Proteomes" id="UP000518288">
    <property type="component" value="Unassembled WGS sequence"/>
</dbReference>
<evidence type="ECO:0000313" key="10">
    <source>
        <dbReference type="Proteomes" id="UP000518288"/>
    </source>
</evidence>
<accession>A0A7Y9UK15</accession>
<name>A0A7Y9UK15_9BURK</name>
<evidence type="ECO:0000256" key="5">
    <source>
        <dbReference type="ARBA" id="ARBA00022833"/>
    </source>
</evidence>
<evidence type="ECO:0000256" key="4">
    <source>
        <dbReference type="ARBA" id="ARBA00022801"/>
    </source>
</evidence>
<sequence length="524" mass="55484">MTPRPSVLALVLASLLTTAPMSLGVAWAAQAPSSLPSLGDAASEDLTVGAERRLGDRIMREIRRDPDWLDDALLQDYLDGLWQPLVAAAQSRGDLSDDQKTHFALQAFLVRDRSINAFALPGGYVGVHLGLIALTGTRDELAAVLAHELSHVTQRHIARNIASSRRQSMLGVASMIVGILAASRSQNVDAANAVIVGGQAAAAQGQLNFSRDMEREADRVGFGVLDASGYAPEGMAGMFDRMQYASRLNDAGQFPYLRTHPLTSERIAEARGRLGTAGGRKATPSAAQWLHAVMQGRARALMDGRTQTLTRLAGGGVPTAAAAAQTPEALSTACAAAMAATRLKDWRVADAALARAKALAAPQGEAVQRPVLVMQVESLLERGQTAEAARVLSGGVLDGSRAGLLLAARLATLAGAEATLVARTREDLQTWVALHPGDGSAWLALAQVQERQGAPLAALRAHAEARHAEGDLSGAVDRLRAGQRLARSQGAVESVEGVIIESRLKAIEQQRRIEMEQERNGQRE</sequence>
<dbReference type="GO" id="GO:0051603">
    <property type="term" value="P:proteolysis involved in protein catabolic process"/>
    <property type="evidence" value="ECO:0007669"/>
    <property type="project" value="TreeGrafter"/>
</dbReference>
<feature type="chain" id="PRO_5030630092" evidence="7">
    <location>
        <begin position="29"/>
        <end position="524"/>
    </location>
</feature>
<comment type="caution">
    <text evidence="9">The sequence shown here is derived from an EMBL/GenBank/DDBJ whole genome shotgun (WGS) entry which is preliminary data.</text>
</comment>
<feature type="signal peptide" evidence="7">
    <location>
        <begin position="1"/>
        <end position="28"/>
    </location>
</feature>
<dbReference type="PANTHER" id="PTHR22726">
    <property type="entry name" value="METALLOENDOPEPTIDASE OMA1"/>
    <property type="match status" value="1"/>
</dbReference>
<evidence type="ECO:0000256" key="6">
    <source>
        <dbReference type="ARBA" id="ARBA00023049"/>
    </source>
</evidence>
<comment type="cofactor">
    <cofactor evidence="1">
        <name>Zn(2+)</name>
        <dbReference type="ChEBI" id="CHEBI:29105"/>
    </cofactor>
</comment>
<dbReference type="Gene3D" id="3.30.2010.10">
    <property type="entry name" value="Metalloproteases ('zincins'), catalytic domain"/>
    <property type="match status" value="1"/>
</dbReference>
<protein>
    <submittedName>
        <fullName evidence="9">Putative Zn-dependent protease</fullName>
    </submittedName>
</protein>
<keyword evidence="10" id="KW-1185">Reference proteome</keyword>
<feature type="domain" description="Peptidase M48" evidence="8">
    <location>
        <begin position="106"/>
        <end position="273"/>
    </location>
</feature>
<evidence type="ECO:0000256" key="2">
    <source>
        <dbReference type="ARBA" id="ARBA00022670"/>
    </source>
</evidence>
<proteinExistence type="predicted"/>
<reference evidence="9 10" key="1">
    <citation type="submission" date="2020-07" db="EMBL/GenBank/DDBJ databases">
        <title>Genomic Encyclopedia of Archaeal and Bacterial Type Strains, Phase II (KMG-II): from individual species to whole genera.</title>
        <authorList>
            <person name="Goeker M."/>
        </authorList>
    </citation>
    <scope>NUCLEOTIDE SEQUENCE [LARGE SCALE GENOMIC DNA]</scope>
    <source>
        <strain evidence="9 10">DSM 21226</strain>
    </source>
</reference>
<organism evidence="9 10">
    <name type="scientific">Sphaerotilus montanus</name>
    <dbReference type="NCBI Taxonomy" id="522889"/>
    <lineage>
        <taxon>Bacteria</taxon>
        <taxon>Pseudomonadati</taxon>
        <taxon>Pseudomonadota</taxon>
        <taxon>Betaproteobacteria</taxon>
        <taxon>Burkholderiales</taxon>
        <taxon>Sphaerotilaceae</taxon>
        <taxon>Sphaerotilus</taxon>
    </lineage>
</organism>
<dbReference type="InterPro" id="IPR051156">
    <property type="entry name" value="Mito/Outer_Membr_Metalloprot"/>
</dbReference>
<dbReference type="GO" id="GO:0016020">
    <property type="term" value="C:membrane"/>
    <property type="evidence" value="ECO:0007669"/>
    <property type="project" value="TreeGrafter"/>
</dbReference>
<keyword evidence="2 9" id="KW-0645">Protease</keyword>